<reference evidence="7 8" key="1">
    <citation type="submission" date="2018-11" db="EMBL/GenBank/DDBJ databases">
        <title>Flavobacterium sp. nov., YIM 102701-2 draft genome.</title>
        <authorList>
            <person name="Li G."/>
            <person name="Jiang Y."/>
        </authorList>
    </citation>
    <scope>NUCLEOTIDE SEQUENCE [LARGE SCALE GENOMIC DNA]</scope>
    <source>
        <strain evidence="7 8">YIM 102701-2</strain>
    </source>
</reference>
<dbReference type="Gene3D" id="1.20.200.10">
    <property type="entry name" value="Fumarase/aspartase (Central domain)"/>
    <property type="match status" value="1"/>
</dbReference>
<protein>
    <recommendedName>
        <fullName evidence="3 5">Argininosuccinate lyase</fullName>
        <shortName evidence="5">ASAL</shortName>
        <ecNumber evidence="3 5">4.3.2.1</ecNumber>
    </recommendedName>
    <alternativeName>
        <fullName evidence="5">Arginosuccinase</fullName>
    </alternativeName>
</protein>
<evidence type="ECO:0000256" key="1">
    <source>
        <dbReference type="ARBA" id="ARBA00000985"/>
    </source>
</evidence>
<dbReference type="Gene3D" id="1.10.275.10">
    <property type="entry name" value="Fumarase/aspartase (N-terminal domain)"/>
    <property type="match status" value="1"/>
</dbReference>
<name>A0A3P3W5J0_9FLAO</name>
<keyword evidence="5" id="KW-0028">Amino-acid biosynthesis</keyword>
<dbReference type="InterPro" id="IPR020557">
    <property type="entry name" value="Fumarate_lyase_CS"/>
</dbReference>
<evidence type="ECO:0000256" key="5">
    <source>
        <dbReference type="HAMAP-Rule" id="MF_00006"/>
    </source>
</evidence>
<comment type="similarity">
    <text evidence="5">Belongs to the lyase 1 family. Argininosuccinate lyase subfamily.</text>
</comment>
<dbReference type="AlphaFoldDB" id="A0A3P3W5J0"/>
<evidence type="ECO:0000256" key="3">
    <source>
        <dbReference type="ARBA" id="ARBA00012338"/>
    </source>
</evidence>
<evidence type="ECO:0000256" key="4">
    <source>
        <dbReference type="ARBA" id="ARBA00022571"/>
    </source>
</evidence>
<dbReference type="SUPFAM" id="SSF48557">
    <property type="entry name" value="L-aspartase-like"/>
    <property type="match status" value="1"/>
</dbReference>
<comment type="pathway">
    <text evidence="2 5">Amino-acid biosynthesis; L-arginine biosynthesis; L-arginine from L-ornithine and carbamoyl phosphate: step 3/3.</text>
</comment>
<evidence type="ECO:0000256" key="2">
    <source>
        <dbReference type="ARBA" id="ARBA00004941"/>
    </source>
</evidence>
<gene>
    <name evidence="5 7" type="primary">argH</name>
    <name evidence="7" type="ORF">EG240_08965</name>
</gene>
<dbReference type="GO" id="GO:0004056">
    <property type="term" value="F:argininosuccinate lyase activity"/>
    <property type="evidence" value="ECO:0007669"/>
    <property type="project" value="UniProtKB-UniRule"/>
</dbReference>
<dbReference type="PROSITE" id="PS00163">
    <property type="entry name" value="FUMARATE_LYASES"/>
    <property type="match status" value="1"/>
</dbReference>
<dbReference type="Pfam" id="PF00206">
    <property type="entry name" value="Lyase_1"/>
    <property type="match status" value="1"/>
</dbReference>
<organism evidence="7 8">
    <name type="scientific">Paenimyroides tangerinum</name>
    <dbReference type="NCBI Taxonomy" id="2488728"/>
    <lineage>
        <taxon>Bacteria</taxon>
        <taxon>Pseudomonadati</taxon>
        <taxon>Bacteroidota</taxon>
        <taxon>Flavobacteriia</taxon>
        <taxon>Flavobacteriales</taxon>
        <taxon>Flavobacteriaceae</taxon>
        <taxon>Paenimyroides</taxon>
    </lineage>
</organism>
<dbReference type="GO" id="GO:0005829">
    <property type="term" value="C:cytosol"/>
    <property type="evidence" value="ECO:0007669"/>
    <property type="project" value="TreeGrafter"/>
</dbReference>
<dbReference type="Proteomes" id="UP000275719">
    <property type="component" value="Unassembled WGS sequence"/>
</dbReference>
<dbReference type="RefSeq" id="WP_125019057.1">
    <property type="nucleotide sequence ID" value="NZ_RQVQ01000017.1"/>
</dbReference>
<sequence length="444" mass="50558">MKLWQKNTEVDKTVEKFTVGRDREMDFYLAKFDVLGSLAHTQMLESIGLLTSEDLEEIQKELKNIFREIEAGNFQIEDHAEDVHSQVEFMLTERIGEAGKKIHSGRSRNDQVLVDLKLFFRSEIEQMVLHVKELFDTLISLSEKHKNVLLPGYTHLQVAMPSSFGLWFGAYAESLIDDLELMLAAWKITNKNPLGSAAGYGSSFPLNRTMTTDLLGFEQLNYNVVYAQMGRGKTERILAQAMSSIAATMAKMAMDITLYMNQNFAFVKFPDHLTTGSSIMPHKKNPDVLELIRSRCNKIQALPNEIALMTTNLPSGYFRDLQLLKENLFPAFESLNDCMKLLVLMLDHIQINETILNDPKYDYLFSVEVVNNEVLNGVPFREAYKNIGLAIEDGTYKPLKEVNHTHEGSIGNLMNKQISEAFEKVINDFNFNKVHQALNALVKE</sequence>
<dbReference type="EMBL" id="RQVQ01000017">
    <property type="protein sequence ID" value="RRJ90372.1"/>
    <property type="molecule type" value="Genomic_DNA"/>
</dbReference>
<dbReference type="PRINTS" id="PR00145">
    <property type="entry name" value="ARGSUCLYASE"/>
</dbReference>
<dbReference type="HAMAP" id="MF_00006">
    <property type="entry name" value="Arg_succ_lyase"/>
    <property type="match status" value="1"/>
</dbReference>
<dbReference type="UniPathway" id="UPA00068">
    <property type="reaction ID" value="UER00114"/>
</dbReference>
<dbReference type="PANTHER" id="PTHR43814:SF1">
    <property type="entry name" value="ARGININOSUCCINATE LYASE"/>
    <property type="match status" value="1"/>
</dbReference>
<keyword evidence="5 7" id="KW-0456">Lyase</keyword>
<dbReference type="EC" id="4.3.2.1" evidence="3 5"/>
<dbReference type="NCBIfam" id="TIGR00838">
    <property type="entry name" value="argH"/>
    <property type="match status" value="1"/>
</dbReference>
<evidence type="ECO:0000259" key="6">
    <source>
        <dbReference type="Pfam" id="PF00206"/>
    </source>
</evidence>
<dbReference type="InterPro" id="IPR022761">
    <property type="entry name" value="Fumarate_lyase_N"/>
</dbReference>
<dbReference type="OrthoDB" id="9769623at2"/>
<dbReference type="GO" id="GO:0042450">
    <property type="term" value="P:L-arginine biosynthetic process via ornithine"/>
    <property type="evidence" value="ECO:0007669"/>
    <property type="project" value="UniProtKB-UniRule"/>
</dbReference>
<keyword evidence="8" id="KW-1185">Reference proteome</keyword>
<dbReference type="CDD" id="cd01359">
    <property type="entry name" value="Argininosuccinate_lyase"/>
    <property type="match status" value="1"/>
</dbReference>
<comment type="caution">
    <text evidence="7">The sequence shown here is derived from an EMBL/GenBank/DDBJ whole genome shotgun (WGS) entry which is preliminary data.</text>
</comment>
<keyword evidence="5" id="KW-0963">Cytoplasm</keyword>
<dbReference type="PRINTS" id="PR00149">
    <property type="entry name" value="FUMRATELYASE"/>
</dbReference>
<accession>A0A3P3W5J0</accession>
<dbReference type="InterPro" id="IPR000362">
    <property type="entry name" value="Fumarate_lyase_fam"/>
</dbReference>
<dbReference type="InterPro" id="IPR009049">
    <property type="entry name" value="Argininosuccinate_lyase"/>
</dbReference>
<proteinExistence type="inferred from homology"/>
<comment type="subcellular location">
    <subcellularLocation>
        <location evidence="5">Cytoplasm</location>
    </subcellularLocation>
</comment>
<evidence type="ECO:0000313" key="8">
    <source>
        <dbReference type="Proteomes" id="UP000275719"/>
    </source>
</evidence>
<dbReference type="PANTHER" id="PTHR43814">
    <property type="entry name" value="ARGININOSUCCINATE LYASE"/>
    <property type="match status" value="1"/>
</dbReference>
<dbReference type="Gene3D" id="1.10.40.30">
    <property type="entry name" value="Fumarase/aspartase (C-terminal domain)"/>
    <property type="match status" value="1"/>
</dbReference>
<evidence type="ECO:0000313" key="7">
    <source>
        <dbReference type="EMBL" id="RRJ90372.1"/>
    </source>
</evidence>
<dbReference type="InterPro" id="IPR024083">
    <property type="entry name" value="Fumarase/histidase_N"/>
</dbReference>
<comment type="catalytic activity">
    <reaction evidence="1 5">
        <text>2-(N(omega)-L-arginino)succinate = fumarate + L-arginine</text>
        <dbReference type="Rhea" id="RHEA:24020"/>
        <dbReference type="ChEBI" id="CHEBI:29806"/>
        <dbReference type="ChEBI" id="CHEBI:32682"/>
        <dbReference type="ChEBI" id="CHEBI:57472"/>
        <dbReference type="EC" id="4.3.2.1"/>
    </reaction>
</comment>
<dbReference type="InterPro" id="IPR008948">
    <property type="entry name" value="L-Aspartase-like"/>
</dbReference>
<keyword evidence="4 5" id="KW-0055">Arginine biosynthesis</keyword>
<feature type="domain" description="Fumarate lyase N-terminal" evidence="6">
    <location>
        <begin position="8"/>
        <end position="300"/>
    </location>
</feature>